<gene>
    <name evidence="3" type="ORF">ACFSJS_02865</name>
</gene>
<accession>A0ABW4PEL9</accession>
<feature type="compositionally biased region" description="Gly residues" evidence="1">
    <location>
        <begin position="26"/>
        <end position="45"/>
    </location>
</feature>
<feature type="chain" id="PRO_5045261483" description="DUF5666 domain-containing protein" evidence="2">
    <location>
        <begin position="25"/>
        <end position="157"/>
    </location>
</feature>
<keyword evidence="4" id="KW-1185">Reference proteome</keyword>
<feature type="region of interest" description="Disordered" evidence="1">
    <location>
        <begin position="24"/>
        <end position="85"/>
    </location>
</feature>
<name>A0ABW4PEL9_9ACTN</name>
<dbReference type="RefSeq" id="WP_380896278.1">
    <property type="nucleotide sequence ID" value="NZ_JBHUFU010000001.1"/>
</dbReference>
<evidence type="ECO:0000313" key="4">
    <source>
        <dbReference type="Proteomes" id="UP001597365"/>
    </source>
</evidence>
<proteinExistence type="predicted"/>
<sequence>MKRRLKLVATVVVVTLALSGFAQARGGSGKGGGGKSRGGSGGGCGRDTSSSGSNLHRSHTGTAGGSSGSSSGPSRDREPDAEVVSCATTRKGTVVELSGGSSGTYTVRVDLVDDFGDVVDTVSRRVGIRAGQTERVEVKPRDPSMADAADDCRVTVG</sequence>
<evidence type="ECO:0000256" key="1">
    <source>
        <dbReference type="SAM" id="MobiDB-lite"/>
    </source>
</evidence>
<evidence type="ECO:0000313" key="3">
    <source>
        <dbReference type="EMBL" id="MFD1828607.1"/>
    </source>
</evidence>
<comment type="caution">
    <text evidence="3">The sequence shown here is derived from an EMBL/GenBank/DDBJ whole genome shotgun (WGS) entry which is preliminary data.</text>
</comment>
<feature type="signal peptide" evidence="2">
    <location>
        <begin position="1"/>
        <end position="24"/>
    </location>
</feature>
<protein>
    <recommendedName>
        <fullName evidence="5">DUF5666 domain-containing protein</fullName>
    </recommendedName>
</protein>
<organism evidence="3 4">
    <name type="scientific">Streptomyces desertarenae</name>
    <dbReference type="NCBI Taxonomy" id="2666184"/>
    <lineage>
        <taxon>Bacteria</taxon>
        <taxon>Bacillati</taxon>
        <taxon>Actinomycetota</taxon>
        <taxon>Actinomycetes</taxon>
        <taxon>Kitasatosporales</taxon>
        <taxon>Streptomycetaceae</taxon>
        <taxon>Streptomyces</taxon>
    </lineage>
</organism>
<dbReference type="Proteomes" id="UP001597365">
    <property type="component" value="Unassembled WGS sequence"/>
</dbReference>
<evidence type="ECO:0000256" key="2">
    <source>
        <dbReference type="SAM" id="SignalP"/>
    </source>
</evidence>
<keyword evidence="2" id="KW-0732">Signal</keyword>
<dbReference type="EMBL" id="JBHUFU010000001">
    <property type="protein sequence ID" value="MFD1828607.1"/>
    <property type="molecule type" value="Genomic_DNA"/>
</dbReference>
<reference evidence="4" key="1">
    <citation type="journal article" date="2019" name="Int. J. Syst. Evol. Microbiol.">
        <title>The Global Catalogue of Microorganisms (GCM) 10K type strain sequencing project: providing services to taxonomists for standard genome sequencing and annotation.</title>
        <authorList>
            <consortium name="The Broad Institute Genomics Platform"/>
            <consortium name="The Broad Institute Genome Sequencing Center for Infectious Disease"/>
            <person name="Wu L."/>
            <person name="Ma J."/>
        </authorList>
    </citation>
    <scope>NUCLEOTIDE SEQUENCE [LARGE SCALE GENOMIC DNA]</scope>
    <source>
        <strain evidence="4">CGMCC 4.7455</strain>
    </source>
</reference>
<evidence type="ECO:0008006" key="5">
    <source>
        <dbReference type="Google" id="ProtNLM"/>
    </source>
</evidence>